<protein>
    <recommendedName>
        <fullName evidence="1">ATP-dependent DNA helicase</fullName>
        <ecNumber evidence="1">5.6.2.3</ecNumber>
    </recommendedName>
</protein>
<dbReference type="Pfam" id="PF21530">
    <property type="entry name" value="Pif1_2B_dom"/>
    <property type="match status" value="1"/>
</dbReference>
<comment type="catalytic activity">
    <reaction evidence="1">
        <text>ATP + H2O = ADP + phosphate + H(+)</text>
        <dbReference type="Rhea" id="RHEA:13065"/>
        <dbReference type="ChEBI" id="CHEBI:15377"/>
        <dbReference type="ChEBI" id="CHEBI:15378"/>
        <dbReference type="ChEBI" id="CHEBI:30616"/>
        <dbReference type="ChEBI" id="CHEBI:43474"/>
        <dbReference type="ChEBI" id="CHEBI:456216"/>
        <dbReference type="EC" id="5.6.2.3"/>
    </reaction>
</comment>
<dbReference type="Gene3D" id="1.10.150.80">
    <property type="entry name" value="HRDC domain"/>
    <property type="match status" value="3"/>
</dbReference>
<feature type="compositionally biased region" description="Low complexity" evidence="2">
    <location>
        <begin position="120"/>
        <end position="145"/>
    </location>
</feature>
<dbReference type="SUPFAM" id="SSF52540">
    <property type="entry name" value="P-loop containing nucleoside triphosphate hydrolases"/>
    <property type="match status" value="2"/>
</dbReference>
<feature type="domain" description="HRDC" evidence="3">
    <location>
        <begin position="614"/>
        <end position="694"/>
    </location>
</feature>
<dbReference type="PROSITE" id="PS50967">
    <property type="entry name" value="HRDC"/>
    <property type="match status" value="3"/>
</dbReference>
<accession>A0A448YV89</accession>
<keyword evidence="1" id="KW-0227">DNA damage</keyword>
<keyword evidence="5" id="KW-1185">Reference proteome</keyword>
<organism evidence="4 5">
    <name type="scientific">Pseudo-nitzschia multistriata</name>
    <dbReference type="NCBI Taxonomy" id="183589"/>
    <lineage>
        <taxon>Eukaryota</taxon>
        <taxon>Sar</taxon>
        <taxon>Stramenopiles</taxon>
        <taxon>Ochrophyta</taxon>
        <taxon>Bacillariophyta</taxon>
        <taxon>Bacillariophyceae</taxon>
        <taxon>Bacillariophycidae</taxon>
        <taxon>Bacillariales</taxon>
        <taxon>Bacillariaceae</taxon>
        <taxon>Pseudo-nitzschia</taxon>
    </lineage>
</organism>
<dbReference type="EC" id="5.6.2.3" evidence="1"/>
<evidence type="ECO:0000256" key="1">
    <source>
        <dbReference type="RuleBase" id="RU363044"/>
    </source>
</evidence>
<dbReference type="PANTHER" id="PTHR47642">
    <property type="entry name" value="ATP-DEPENDENT DNA HELICASE"/>
    <property type="match status" value="1"/>
</dbReference>
<dbReference type="InterPro" id="IPR044876">
    <property type="entry name" value="HRDC_dom_sf"/>
</dbReference>
<feature type="compositionally biased region" description="Polar residues" evidence="2">
    <location>
        <begin position="92"/>
        <end position="101"/>
    </location>
</feature>
<feature type="compositionally biased region" description="Low complexity" evidence="2">
    <location>
        <begin position="420"/>
        <end position="430"/>
    </location>
</feature>
<dbReference type="GO" id="GO:0000723">
    <property type="term" value="P:telomere maintenance"/>
    <property type="evidence" value="ECO:0007669"/>
    <property type="project" value="InterPro"/>
</dbReference>
<dbReference type="InterPro" id="IPR003593">
    <property type="entry name" value="AAA+_ATPase"/>
</dbReference>
<feature type="domain" description="HRDC" evidence="3">
    <location>
        <begin position="282"/>
        <end position="365"/>
    </location>
</feature>
<sequence>MKIRRGGSIGGTTQIYCWRGWSVAAAVRAATAVLLVVANPNSFSVSVWFATPSATKAMAMAMVVRRPSGRSLSFVARAAGHLEFPGARGRTTAPTLGSGASSARHGNEGGCGPFRRTTGGRPPTSSLLRSSSSSTSTGSTETASGGETGMPVRKTREEALLAALEEYRSERARSLSKSPAQVLSNAVLRGICSETPTPTTRAELLGIRGLGPKTLRAHGDGILDVLSSTAGVENNNNNNSSSNNSSNKDGDAIDGAVPDPFGGAPNNGTAGFVGESAQPPQPGGNGPLREALEEYRASQARLLGKFPTQILANTVLDRICASEPLPATTDQLLEGIKGLGPKKVSDFGDGILGVLSAYNGTAGSNSNSSASNDDNNGNKYRIAPVQTTKYGMAKDSYGIDDVSLFSMEAGATYYHVAPQPAPTASSPAVAGTNEADPIPGAGNHPMSAADPVVAVPDLASDPEGPEQDSDDDDEVLVTLDTAPYLAPLDDDAPDPDLDLWETPEEHDNWQEDTVSSSSFSVDSFVAPAPYSAPVDDYVSPAPFSYDSYVAPAPFSYLDDHDKENDEYDSDYDEDDVYGEEDYEISEESFGADSPPKSETETVEKEEPKTTNATTKISKTQLKKDLKEYRLQQKEGNKPAYTVFTNAALDGIYRELPTTESELLDVKGIGPKKVELYGDDILDMVSKYTGIKARDRGGGDDEAEGELPLAPKQIEFESLTEEQRKAAEWIFGNAGEDHDEEDSAPRNVFVTGSAGTGKSHLLKYIVHALQSRESDGTGEARVGVCAPTGVAAVIVGGSTLHSFFGIGLGKGSPSSILQKVRKNSSAMDRIDDTDVLIIDECSMMSSELLETLDMVSRRIRNGGVFRDEPFGGMQVIAFGDFFQLPPVYRNDGTKDWTWRPFCFESPVWEDLGLSENVVELREVQRQEHGDFVDLLNKVRIGKVTEQDIRELNRQCLIGPNNPIPTDGILPTRLYVLNKDVDSENINRLAELKGREIVCKASDNWRQSMPLGTPAATKKKMKESIAMEIPDEVRLKIGAQVMLTRNKDLQRNLVNGSRGVVERIVKGPEGNPVPIVRFDSGLVTKVPPVESERFNPDGGPGCLVRKQIPLKLAWAITIHKSQGSTLTRASLDISSAFEYGQCYVALSRVKSLEGLWLEKPASLRHIKVSPQVVDAFGGLE</sequence>
<dbReference type="GO" id="GO:0003676">
    <property type="term" value="F:nucleic acid binding"/>
    <property type="evidence" value="ECO:0007669"/>
    <property type="project" value="InterPro"/>
</dbReference>
<evidence type="ECO:0000313" key="4">
    <source>
        <dbReference type="EMBL" id="VEU33680.1"/>
    </source>
</evidence>
<gene>
    <name evidence="4" type="ORF">PSNMU_V1.4_AUG-EV-PASAV3_0003700</name>
</gene>
<evidence type="ECO:0000259" key="3">
    <source>
        <dbReference type="PROSITE" id="PS50967"/>
    </source>
</evidence>
<feature type="compositionally biased region" description="Acidic residues" evidence="2">
    <location>
        <begin position="488"/>
        <end position="502"/>
    </location>
</feature>
<comment type="cofactor">
    <cofactor evidence="1">
        <name>Mg(2+)</name>
        <dbReference type="ChEBI" id="CHEBI:18420"/>
    </cofactor>
</comment>
<keyword evidence="1" id="KW-0233">DNA recombination</keyword>
<keyword evidence="1" id="KW-0067">ATP-binding</keyword>
<dbReference type="PANTHER" id="PTHR47642:SF7">
    <property type="entry name" value="ATP-DEPENDENT DNA HELICASE PIF1"/>
    <property type="match status" value="1"/>
</dbReference>
<dbReference type="GO" id="GO:0005524">
    <property type="term" value="F:ATP binding"/>
    <property type="evidence" value="ECO:0007669"/>
    <property type="project" value="UniProtKB-KW"/>
</dbReference>
<feature type="region of interest" description="Disordered" evidence="2">
    <location>
        <begin position="554"/>
        <end position="617"/>
    </location>
</feature>
<dbReference type="GO" id="GO:0016887">
    <property type="term" value="F:ATP hydrolysis activity"/>
    <property type="evidence" value="ECO:0007669"/>
    <property type="project" value="RHEA"/>
</dbReference>
<dbReference type="InterPro" id="IPR049163">
    <property type="entry name" value="Pif1-like_2B_dom"/>
</dbReference>
<dbReference type="InterPro" id="IPR010285">
    <property type="entry name" value="DNA_helicase_pif1-like_DEAD"/>
</dbReference>
<dbReference type="InterPro" id="IPR002121">
    <property type="entry name" value="HRDC_dom"/>
</dbReference>
<dbReference type="AlphaFoldDB" id="A0A448YV89"/>
<evidence type="ECO:0000313" key="5">
    <source>
        <dbReference type="Proteomes" id="UP000291116"/>
    </source>
</evidence>
<dbReference type="InterPro" id="IPR010997">
    <property type="entry name" value="HRDC-like_sf"/>
</dbReference>
<feature type="compositionally biased region" description="Acidic residues" evidence="2">
    <location>
        <begin position="564"/>
        <end position="586"/>
    </location>
</feature>
<dbReference type="CDD" id="cd18037">
    <property type="entry name" value="DEXSc_Pif1_like"/>
    <property type="match status" value="1"/>
</dbReference>
<dbReference type="GO" id="GO:0006310">
    <property type="term" value="P:DNA recombination"/>
    <property type="evidence" value="ECO:0007669"/>
    <property type="project" value="UniProtKB-KW"/>
</dbReference>
<proteinExistence type="inferred from homology"/>
<dbReference type="OrthoDB" id="204514at2759"/>
<keyword evidence="1" id="KW-0347">Helicase</keyword>
<keyword evidence="1" id="KW-0378">Hydrolase</keyword>
<feature type="region of interest" description="Disordered" evidence="2">
    <location>
        <begin position="483"/>
        <end position="518"/>
    </location>
</feature>
<dbReference type="SMART" id="SM00341">
    <property type="entry name" value="HRDC"/>
    <property type="match status" value="2"/>
</dbReference>
<feature type="compositionally biased region" description="Low complexity" evidence="2">
    <location>
        <begin position="234"/>
        <end position="247"/>
    </location>
</feature>
<dbReference type="Pfam" id="PF05970">
    <property type="entry name" value="PIF1"/>
    <property type="match status" value="1"/>
</dbReference>
<dbReference type="GO" id="GO:0006281">
    <property type="term" value="P:DNA repair"/>
    <property type="evidence" value="ECO:0007669"/>
    <property type="project" value="UniProtKB-KW"/>
</dbReference>
<feature type="region of interest" description="Disordered" evidence="2">
    <location>
        <begin position="231"/>
        <end position="288"/>
    </location>
</feature>
<dbReference type="SUPFAM" id="SSF47819">
    <property type="entry name" value="HRDC-like"/>
    <property type="match status" value="3"/>
</dbReference>
<feature type="domain" description="HRDC" evidence="3">
    <location>
        <begin position="154"/>
        <end position="236"/>
    </location>
</feature>
<dbReference type="InterPro" id="IPR051055">
    <property type="entry name" value="PIF1_helicase"/>
</dbReference>
<dbReference type="CDD" id="cd18809">
    <property type="entry name" value="SF1_C_RecD"/>
    <property type="match status" value="1"/>
</dbReference>
<comment type="similarity">
    <text evidence="1">Belongs to the helicase family.</text>
</comment>
<feature type="region of interest" description="Disordered" evidence="2">
    <location>
        <begin position="85"/>
        <end position="153"/>
    </location>
</feature>
<dbReference type="Proteomes" id="UP000291116">
    <property type="component" value="Unassembled WGS sequence"/>
</dbReference>
<dbReference type="GO" id="GO:0043139">
    <property type="term" value="F:5'-3' DNA helicase activity"/>
    <property type="evidence" value="ECO:0007669"/>
    <property type="project" value="UniProtKB-EC"/>
</dbReference>
<dbReference type="Gene3D" id="3.40.50.300">
    <property type="entry name" value="P-loop containing nucleotide triphosphate hydrolases"/>
    <property type="match status" value="2"/>
</dbReference>
<dbReference type="SMART" id="SM00382">
    <property type="entry name" value="AAA"/>
    <property type="match status" value="1"/>
</dbReference>
<feature type="compositionally biased region" description="Basic and acidic residues" evidence="2">
    <location>
        <begin position="595"/>
        <end position="608"/>
    </location>
</feature>
<dbReference type="Pfam" id="PF00570">
    <property type="entry name" value="HRDC"/>
    <property type="match status" value="3"/>
</dbReference>
<keyword evidence="1" id="KW-0547">Nucleotide-binding</keyword>
<evidence type="ECO:0000256" key="2">
    <source>
        <dbReference type="SAM" id="MobiDB-lite"/>
    </source>
</evidence>
<name>A0A448YV89_9STRA</name>
<dbReference type="EMBL" id="CAACVS010000006">
    <property type="protein sequence ID" value="VEU33680.1"/>
    <property type="molecule type" value="Genomic_DNA"/>
</dbReference>
<dbReference type="InterPro" id="IPR027417">
    <property type="entry name" value="P-loop_NTPase"/>
</dbReference>
<keyword evidence="1" id="KW-0234">DNA repair</keyword>
<reference evidence="4 5" key="1">
    <citation type="submission" date="2019-01" db="EMBL/GenBank/DDBJ databases">
        <authorList>
            <person name="Ferrante I. M."/>
        </authorList>
    </citation>
    <scope>NUCLEOTIDE SEQUENCE [LARGE SCALE GENOMIC DNA]</scope>
    <source>
        <strain evidence="4 5">B856</strain>
    </source>
</reference>
<feature type="region of interest" description="Disordered" evidence="2">
    <location>
        <begin position="420"/>
        <end position="449"/>
    </location>
</feature>